<dbReference type="InterPro" id="IPR011050">
    <property type="entry name" value="Pectin_lyase_fold/virulence"/>
</dbReference>
<dbReference type="EMBL" id="CAADIC010000019">
    <property type="protein sequence ID" value="VFR35340.1"/>
    <property type="molecule type" value="Genomic_DNA"/>
</dbReference>
<dbReference type="InterPro" id="IPR012334">
    <property type="entry name" value="Pectin_lyas_fold"/>
</dbReference>
<organism evidence="2">
    <name type="scientific">plant metagenome</name>
    <dbReference type="NCBI Taxonomy" id="1297885"/>
    <lineage>
        <taxon>unclassified sequences</taxon>
        <taxon>metagenomes</taxon>
        <taxon>organismal metagenomes</taxon>
    </lineage>
</organism>
<dbReference type="Gene3D" id="2.160.20.10">
    <property type="entry name" value="Single-stranded right-handed beta-helix, Pectin lyase-like"/>
    <property type="match status" value="1"/>
</dbReference>
<dbReference type="AlphaFoldDB" id="A0A484T5K2"/>
<evidence type="ECO:0000313" key="3">
    <source>
        <dbReference type="EMBL" id="VFR72809.1"/>
    </source>
</evidence>
<proteinExistence type="predicted"/>
<accession>A0A484T5K2</accession>
<dbReference type="EMBL" id="CAADIJ010000011">
    <property type="protein sequence ID" value="VFR69511.1"/>
    <property type="molecule type" value="Genomic_DNA"/>
</dbReference>
<name>A0A484T5K2_9ZZZZ</name>
<gene>
    <name evidence="1" type="ORF">ANDA3_3906</name>
    <name evidence="3" type="ORF">DAR2_3757</name>
    <name evidence="2" type="ORF">DAR3_4019</name>
</gene>
<reference evidence="2" key="1">
    <citation type="submission" date="2019-03" db="EMBL/GenBank/DDBJ databases">
        <authorList>
            <person name="Danneels B."/>
        </authorList>
    </citation>
    <scope>NUCLEOTIDE SEQUENCE</scope>
</reference>
<dbReference type="EMBL" id="CAADIL010000016">
    <property type="protein sequence ID" value="VFR72809.1"/>
    <property type="molecule type" value="Genomic_DNA"/>
</dbReference>
<evidence type="ECO:0000313" key="1">
    <source>
        <dbReference type="EMBL" id="VFR35340.1"/>
    </source>
</evidence>
<protein>
    <submittedName>
        <fullName evidence="2">Uncharacterized protein</fullName>
    </submittedName>
</protein>
<dbReference type="SUPFAM" id="SSF51126">
    <property type="entry name" value="Pectin lyase-like"/>
    <property type="match status" value="1"/>
</dbReference>
<sequence>MKSILDFGALYGGEDETAILQAAIDQVHALGGGVVDIPTFGTNVLRIDGDIFLKDRVGLDIEDGVTIDCSRRAGSAASFSASGSLGAEVEIAVALGSGARSVQTKTAHGLAAGDWVYLKSQRACLHDDAGPGWRLGAATARTAQPFFAEPLQVLEIVSSTEFKIVAGLIFPNYRPDDTLETYEGARASATIQKINWAHGIRIKGGTFLKSASAGVVSLFGLTLCFEPSIAGVQCDLGYARGAAIIATSCLRGEFRASAARPFDWVLDVQEQARLNAYRDIGSWFCRWDVQDQYGCQGWDQSYVGGGHPGLFPRVRMRSYDSRKEGCTTHGGCYGAFIDAEVIRPAGAGVYNRARFSTIHCRVIGDGGATTAVGVSLNGWGALDVQLISPYIQGVSRGIEVSHAVGQETAPPETNLTITDAMVIGTSEYVLTIRSLNEPTDVDAKIRVSGLNARECGYGVSIGEFINGVVIDNVEITRLETSSTTRYGVRLRGAGHSIRNLRGHDLGENNCLLYVGGFPATEAGEALRVKYGVTANVDWASVRLYGAGRTAQIAGAMKNLAVSQYVLSRGDAGTAIAFRGDVAVTCTVPASNYGIDPVMPGFPAGYFDIPLGSEVNIVQQGAGKITFEGQAGVSILSVSGLTTTGPGATVRLQRSGLSSWLLSGDLA</sequence>
<evidence type="ECO:0000313" key="2">
    <source>
        <dbReference type="EMBL" id="VFR69511.1"/>
    </source>
</evidence>